<protein>
    <recommendedName>
        <fullName evidence="4">Carboxypeptidase regulatory-like domain-containing protein</fullName>
    </recommendedName>
</protein>
<reference evidence="2 3" key="1">
    <citation type="submission" date="2019-04" db="EMBL/GenBank/DDBJ databases">
        <title>Lewinella litorea sp. nov., isolated from a marine sand.</title>
        <authorList>
            <person name="Yoon J.-H."/>
        </authorList>
    </citation>
    <scope>NUCLEOTIDE SEQUENCE [LARGE SCALE GENOMIC DNA]</scope>
    <source>
        <strain evidence="2 3">HSMS-39</strain>
    </source>
</reference>
<evidence type="ECO:0008006" key="4">
    <source>
        <dbReference type="Google" id="ProtNLM"/>
    </source>
</evidence>
<comment type="caution">
    <text evidence="2">The sequence shown here is derived from an EMBL/GenBank/DDBJ whole genome shotgun (WGS) entry which is preliminary data.</text>
</comment>
<accession>A0A4S4NI07</accession>
<proteinExistence type="predicted"/>
<dbReference type="AlphaFoldDB" id="A0A4S4NI07"/>
<feature type="chain" id="PRO_5020935823" description="Carboxypeptidase regulatory-like domain-containing protein" evidence="1">
    <location>
        <begin position="19"/>
        <end position="130"/>
    </location>
</feature>
<evidence type="ECO:0000313" key="2">
    <source>
        <dbReference type="EMBL" id="THH39309.1"/>
    </source>
</evidence>
<feature type="signal peptide" evidence="1">
    <location>
        <begin position="1"/>
        <end position="18"/>
    </location>
</feature>
<name>A0A4S4NI07_9BACT</name>
<dbReference type="OrthoDB" id="1493417at2"/>
<organism evidence="2 3">
    <name type="scientific">Neolewinella litorea</name>
    <dbReference type="NCBI Taxonomy" id="2562452"/>
    <lineage>
        <taxon>Bacteria</taxon>
        <taxon>Pseudomonadati</taxon>
        <taxon>Bacteroidota</taxon>
        <taxon>Saprospiria</taxon>
        <taxon>Saprospirales</taxon>
        <taxon>Lewinellaceae</taxon>
        <taxon>Neolewinella</taxon>
    </lineage>
</organism>
<gene>
    <name evidence="2" type="ORF">E4021_11160</name>
</gene>
<dbReference type="EMBL" id="SRSF01000004">
    <property type="protein sequence ID" value="THH39309.1"/>
    <property type="molecule type" value="Genomic_DNA"/>
</dbReference>
<sequence>MKNLLLLLLPLLLLTACLDDEMAFTVEASPLKAEIVRLDNADPGTIAYAAVFTELDKDGILDHQVGIVATPAANLELDVYSQTQTLLQTVVTDADGRAVFSVPFADIEGVTRLEWSGSYRGKAFRILTNL</sequence>
<dbReference type="PROSITE" id="PS51257">
    <property type="entry name" value="PROKAR_LIPOPROTEIN"/>
    <property type="match status" value="1"/>
</dbReference>
<dbReference type="Proteomes" id="UP000308528">
    <property type="component" value="Unassembled WGS sequence"/>
</dbReference>
<evidence type="ECO:0000313" key="3">
    <source>
        <dbReference type="Proteomes" id="UP000308528"/>
    </source>
</evidence>
<dbReference type="RefSeq" id="WP_136459425.1">
    <property type="nucleotide sequence ID" value="NZ_SRSF01000004.1"/>
</dbReference>
<evidence type="ECO:0000256" key="1">
    <source>
        <dbReference type="SAM" id="SignalP"/>
    </source>
</evidence>
<keyword evidence="3" id="KW-1185">Reference proteome</keyword>
<keyword evidence="1" id="KW-0732">Signal</keyword>